<dbReference type="CDD" id="cd02976">
    <property type="entry name" value="NrdH"/>
    <property type="match status" value="1"/>
</dbReference>
<sequence>MQCRITKNWLKRKRVPFTFVDVDDEPGLADDLVKRYGVTSLPVCVAGDEVWGGFSESRLTSLLELEQMSA</sequence>
<accession>A0A376CX69</accession>
<protein>
    <submittedName>
        <fullName evidence="2">Glutaredoxin-like protein NrdH</fullName>
    </submittedName>
</protein>
<dbReference type="PROSITE" id="PS51354">
    <property type="entry name" value="GLUTAREDOXIN_2"/>
    <property type="match status" value="1"/>
</dbReference>
<gene>
    <name evidence="2" type="primary">nrdH_1</name>
    <name evidence="2" type="ORF">NCTC10289_01074</name>
</gene>
<dbReference type="InterPro" id="IPR036249">
    <property type="entry name" value="Thioredoxin-like_sf"/>
</dbReference>
<evidence type="ECO:0000259" key="1">
    <source>
        <dbReference type="Pfam" id="PF00462"/>
    </source>
</evidence>
<evidence type="ECO:0000313" key="3">
    <source>
        <dbReference type="Proteomes" id="UP000254287"/>
    </source>
</evidence>
<feature type="domain" description="Glutaredoxin" evidence="1">
    <location>
        <begin position="2"/>
        <end position="50"/>
    </location>
</feature>
<organism evidence="2 3">
    <name type="scientific">Corynebacterium minutissimum</name>
    <dbReference type="NCBI Taxonomy" id="38301"/>
    <lineage>
        <taxon>Bacteria</taxon>
        <taxon>Bacillati</taxon>
        <taxon>Actinomycetota</taxon>
        <taxon>Actinomycetes</taxon>
        <taxon>Mycobacteriales</taxon>
        <taxon>Corynebacteriaceae</taxon>
        <taxon>Corynebacterium</taxon>
    </lineage>
</organism>
<dbReference type="InterPro" id="IPR002109">
    <property type="entry name" value="Glutaredoxin"/>
</dbReference>
<evidence type="ECO:0000313" key="2">
    <source>
        <dbReference type="EMBL" id="STC76805.1"/>
    </source>
</evidence>
<name>A0A376CX69_9CORY</name>
<proteinExistence type="predicted"/>
<reference evidence="2 3" key="1">
    <citation type="submission" date="2018-06" db="EMBL/GenBank/DDBJ databases">
        <authorList>
            <consortium name="Pathogen Informatics"/>
            <person name="Doyle S."/>
        </authorList>
    </citation>
    <scope>NUCLEOTIDE SEQUENCE [LARGE SCALE GENOMIC DNA]</scope>
    <source>
        <strain evidence="2 3">NCTC10289</strain>
    </source>
</reference>
<dbReference type="SUPFAM" id="SSF52833">
    <property type="entry name" value="Thioredoxin-like"/>
    <property type="match status" value="1"/>
</dbReference>
<dbReference type="AlphaFoldDB" id="A0A376CX69"/>
<dbReference type="Gene3D" id="3.40.30.10">
    <property type="entry name" value="Glutaredoxin"/>
    <property type="match status" value="1"/>
</dbReference>
<dbReference type="Pfam" id="PF00462">
    <property type="entry name" value="Glutaredoxin"/>
    <property type="match status" value="1"/>
</dbReference>
<dbReference type="Proteomes" id="UP000254287">
    <property type="component" value="Unassembled WGS sequence"/>
</dbReference>
<dbReference type="EMBL" id="UFXP01000001">
    <property type="protein sequence ID" value="STC76805.1"/>
    <property type="molecule type" value="Genomic_DNA"/>
</dbReference>